<keyword evidence="2" id="KW-1185">Reference proteome</keyword>
<name>A0A0E0KBA1_ORYPU</name>
<sequence length="96" mass="11127">MDKRNEQNDPPIQYDSILSPIPSRLLETHHPLLVSSSLAPRLVFPVLLPSLPFPWRKRKKICRLGFSAPCAISRLNRGGYFLWHGKDTYWSWLVLS</sequence>
<dbReference type="Proteomes" id="UP000026962">
    <property type="component" value="Chromosome 3"/>
</dbReference>
<dbReference type="HOGENOM" id="CLU_2363368_0_0_1"/>
<dbReference type="EnsemblPlants" id="OPUNC03G10170.4">
    <property type="protein sequence ID" value="OPUNC03G10170.4"/>
    <property type="gene ID" value="OPUNC03G10170"/>
</dbReference>
<reference evidence="1" key="2">
    <citation type="submission" date="2018-05" db="EMBL/GenBank/DDBJ databases">
        <title>OpunRS2 (Oryza punctata Reference Sequence Version 2).</title>
        <authorList>
            <person name="Zhang J."/>
            <person name="Kudrna D."/>
            <person name="Lee S."/>
            <person name="Talag J."/>
            <person name="Welchert J."/>
            <person name="Wing R.A."/>
        </authorList>
    </citation>
    <scope>NUCLEOTIDE SEQUENCE [LARGE SCALE GENOMIC DNA]</scope>
</reference>
<dbReference type="AlphaFoldDB" id="A0A0E0KBA1"/>
<evidence type="ECO:0000313" key="2">
    <source>
        <dbReference type="Proteomes" id="UP000026962"/>
    </source>
</evidence>
<protein>
    <submittedName>
        <fullName evidence="1">Autophagy-related protein 9</fullName>
    </submittedName>
</protein>
<evidence type="ECO:0000313" key="1">
    <source>
        <dbReference type="EnsemblPlants" id="OPUNC03G10170.4"/>
    </source>
</evidence>
<dbReference type="Gramene" id="OPUNC03G10170.4">
    <property type="protein sequence ID" value="OPUNC03G10170.4"/>
    <property type="gene ID" value="OPUNC03G10170"/>
</dbReference>
<reference evidence="1" key="1">
    <citation type="submission" date="2015-04" db="UniProtKB">
        <authorList>
            <consortium name="EnsemblPlants"/>
        </authorList>
    </citation>
    <scope>IDENTIFICATION</scope>
</reference>
<proteinExistence type="predicted"/>
<organism evidence="1">
    <name type="scientific">Oryza punctata</name>
    <name type="common">Red rice</name>
    <dbReference type="NCBI Taxonomy" id="4537"/>
    <lineage>
        <taxon>Eukaryota</taxon>
        <taxon>Viridiplantae</taxon>
        <taxon>Streptophyta</taxon>
        <taxon>Embryophyta</taxon>
        <taxon>Tracheophyta</taxon>
        <taxon>Spermatophyta</taxon>
        <taxon>Magnoliopsida</taxon>
        <taxon>Liliopsida</taxon>
        <taxon>Poales</taxon>
        <taxon>Poaceae</taxon>
        <taxon>BOP clade</taxon>
        <taxon>Oryzoideae</taxon>
        <taxon>Oryzeae</taxon>
        <taxon>Oryzinae</taxon>
        <taxon>Oryza</taxon>
    </lineage>
</organism>
<accession>A0A0E0KBA1</accession>